<dbReference type="PANTHER" id="PTHR10670:SF0">
    <property type="entry name" value="DNA POLYMERASE EPSILON CATALYTIC SUBUNIT A"/>
    <property type="match status" value="1"/>
</dbReference>
<evidence type="ECO:0000256" key="10">
    <source>
        <dbReference type="ARBA" id="ARBA00022932"/>
    </source>
</evidence>
<comment type="similarity">
    <text evidence="2 15">Belongs to the DNA polymerase type-B family.</text>
</comment>
<evidence type="ECO:0000313" key="19">
    <source>
        <dbReference type="Proteomes" id="UP000009168"/>
    </source>
</evidence>
<keyword evidence="6 15" id="KW-0235">DNA replication</keyword>
<keyword evidence="10 15" id="KW-0239">DNA-directed DNA polymerase</keyword>
<evidence type="ECO:0000256" key="7">
    <source>
        <dbReference type="ARBA" id="ARBA00022723"/>
    </source>
</evidence>
<dbReference type="InterPro" id="IPR042087">
    <property type="entry name" value="DNA_pol_B_thumb"/>
</dbReference>
<dbReference type="Gene3D" id="3.90.1600.10">
    <property type="entry name" value="Palm domain of DNA polymerase"/>
    <property type="match status" value="1"/>
</dbReference>
<dbReference type="SMART" id="SM01159">
    <property type="entry name" value="DUF1744"/>
    <property type="match status" value="1"/>
</dbReference>
<evidence type="ECO:0000256" key="12">
    <source>
        <dbReference type="ARBA" id="ARBA00023014"/>
    </source>
</evidence>
<feature type="domain" description="DNA polymerase epsilon catalytic subunit A C-terminal" evidence="17">
    <location>
        <begin position="1446"/>
        <end position="1840"/>
    </location>
</feature>
<dbReference type="CDD" id="cd05535">
    <property type="entry name" value="POLBc_epsilon"/>
    <property type="match status" value="1"/>
</dbReference>
<dbReference type="InterPro" id="IPR036397">
    <property type="entry name" value="RNaseH_sf"/>
</dbReference>
<keyword evidence="11 15" id="KW-0408">Iron</keyword>
<dbReference type="GO" id="GO:0051539">
    <property type="term" value="F:4 iron, 4 sulfur cluster binding"/>
    <property type="evidence" value="ECO:0007669"/>
    <property type="project" value="UniProtKB-KW"/>
</dbReference>
<keyword evidence="14 15" id="KW-0539">Nucleus</keyword>
<proteinExistence type="inferred from homology"/>
<keyword evidence="4 15" id="KW-0808">Transferase</keyword>
<dbReference type="Gene3D" id="3.30.342.10">
    <property type="entry name" value="DNA Polymerase, chain B, domain 1"/>
    <property type="match status" value="1"/>
</dbReference>
<dbReference type="Pfam" id="PF08490">
    <property type="entry name" value="DUF1744"/>
    <property type="match status" value="1"/>
</dbReference>
<keyword evidence="12 15" id="KW-0411">Iron-sulfur</keyword>
<accession>Q22ZB9</accession>
<protein>
    <recommendedName>
        <fullName evidence="15">DNA polymerase epsilon catalytic subunit</fullName>
        <ecNumber evidence="15">2.7.7.7</ecNumber>
    </recommendedName>
</protein>
<evidence type="ECO:0000313" key="18">
    <source>
        <dbReference type="EMBL" id="EAR90402.2"/>
    </source>
</evidence>
<dbReference type="InterPro" id="IPR054475">
    <property type="entry name" value="Znf-DPOE"/>
</dbReference>
<dbReference type="Gene3D" id="1.10.132.60">
    <property type="entry name" value="DNA polymerase family B, C-terminal domain"/>
    <property type="match status" value="1"/>
</dbReference>
<dbReference type="SUPFAM" id="SSF56672">
    <property type="entry name" value="DNA/RNA polymerases"/>
    <property type="match status" value="1"/>
</dbReference>
<dbReference type="RefSeq" id="XP_001010647.2">
    <property type="nucleotide sequence ID" value="XM_001010647.2"/>
</dbReference>
<dbReference type="SUPFAM" id="SSF53098">
    <property type="entry name" value="Ribonuclease H-like"/>
    <property type="match status" value="1"/>
</dbReference>
<dbReference type="InterPro" id="IPR043502">
    <property type="entry name" value="DNA/RNA_pol_sf"/>
</dbReference>
<dbReference type="GO" id="GO:0003887">
    <property type="term" value="F:DNA-directed DNA polymerase activity"/>
    <property type="evidence" value="ECO:0007669"/>
    <property type="project" value="UniProtKB-KW"/>
</dbReference>
<dbReference type="STRING" id="312017.Q22ZB9"/>
<organism evidence="18 19">
    <name type="scientific">Tetrahymena thermophila (strain SB210)</name>
    <dbReference type="NCBI Taxonomy" id="312017"/>
    <lineage>
        <taxon>Eukaryota</taxon>
        <taxon>Sar</taxon>
        <taxon>Alveolata</taxon>
        <taxon>Ciliophora</taxon>
        <taxon>Intramacronucleata</taxon>
        <taxon>Oligohymenophorea</taxon>
        <taxon>Hymenostomatida</taxon>
        <taxon>Tetrahymenina</taxon>
        <taxon>Tetrahymenidae</taxon>
        <taxon>Tetrahymena</taxon>
    </lineage>
</organism>
<comment type="function">
    <text evidence="15">DNA polymerase II participates in chromosomal DNA replication.</text>
</comment>
<name>Q22ZB9_TETTS</name>
<comment type="subcellular location">
    <subcellularLocation>
        <location evidence="1 15">Nucleus</location>
    </subcellularLocation>
</comment>
<dbReference type="EC" id="2.7.7.7" evidence="15"/>
<evidence type="ECO:0000256" key="3">
    <source>
        <dbReference type="ARBA" id="ARBA00022485"/>
    </source>
</evidence>
<dbReference type="InterPro" id="IPR013697">
    <property type="entry name" value="DNA_pol_e_suA_C"/>
</dbReference>
<evidence type="ECO:0000256" key="5">
    <source>
        <dbReference type="ARBA" id="ARBA00022695"/>
    </source>
</evidence>
<dbReference type="InterPro" id="IPR055191">
    <property type="entry name" value="POL2_thumb"/>
</dbReference>
<keyword evidence="8 15" id="KW-0863">Zinc-finger</keyword>
<keyword evidence="7 15" id="KW-0479">Metal-binding</keyword>
<dbReference type="eggNOG" id="KOG1798">
    <property type="taxonomic scope" value="Eukaryota"/>
</dbReference>
<dbReference type="GO" id="GO:0003677">
    <property type="term" value="F:DNA binding"/>
    <property type="evidence" value="ECO:0007669"/>
    <property type="project" value="UniProtKB-KW"/>
</dbReference>
<dbReference type="GO" id="GO:0008270">
    <property type="term" value="F:zinc ion binding"/>
    <property type="evidence" value="ECO:0007669"/>
    <property type="project" value="UniProtKB-KW"/>
</dbReference>
<keyword evidence="5 15" id="KW-0548">Nucleotidyltransferase</keyword>
<evidence type="ECO:0000256" key="4">
    <source>
        <dbReference type="ARBA" id="ARBA00022679"/>
    </source>
</evidence>
<dbReference type="SMART" id="SM00486">
    <property type="entry name" value="POLBc"/>
    <property type="match status" value="1"/>
</dbReference>
<dbReference type="InterPro" id="IPR012337">
    <property type="entry name" value="RNaseH-like_sf"/>
</dbReference>
<dbReference type="InParanoid" id="Q22ZB9"/>
<dbReference type="GeneID" id="7824224"/>
<dbReference type="Gene3D" id="3.30.420.10">
    <property type="entry name" value="Ribonuclease H-like superfamily/Ribonuclease H"/>
    <property type="match status" value="1"/>
</dbReference>
<dbReference type="InterPro" id="IPR029703">
    <property type="entry name" value="POL2"/>
</dbReference>
<dbReference type="GO" id="GO:0045004">
    <property type="term" value="P:DNA replication proofreading"/>
    <property type="evidence" value="ECO:0007669"/>
    <property type="project" value="TreeGrafter"/>
</dbReference>
<evidence type="ECO:0000256" key="9">
    <source>
        <dbReference type="ARBA" id="ARBA00022833"/>
    </source>
</evidence>
<evidence type="ECO:0000256" key="15">
    <source>
        <dbReference type="RuleBase" id="RU365029"/>
    </source>
</evidence>
<dbReference type="OrthoDB" id="10060449at2759"/>
<dbReference type="GO" id="GO:0000166">
    <property type="term" value="F:nucleotide binding"/>
    <property type="evidence" value="ECO:0007669"/>
    <property type="project" value="InterPro"/>
</dbReference>
<dbReference type="GO" id="GO:0006272">
    <property type="term" value="P:leading strand elongation"/>
    <property type="evidence" value="ECO:0007669"/>
    <property type="project" value="TreeGrafter"/>
</dbReference>
<dbReference type="PANTHER" id="PTHR10670">
    <property type="entry name" value="DNA POLYMERASE EPSILON CATALYTIC SUBUNIT A"/>
    <property type="match status" value="1"/>
</dbReference>
<dbReference type="KEGG" id="tet:TTHERM_00112520"/>
<dbReference type="InterPro" id="IPR006133">
    <property type="entry name" value="DNA-dir_DNA_pol_B_exonuc"/>
</dbReference>
<dbReference type="Gene3D" id="1.10.287.690">
    <property type="entry name" value="Helix hairpin bin"/>
    <property type="match status" value="1"/>
</dbReference>
<dbReference type="FunCoup" id="Q22ZB9">
    <property type="interactions" value="133"/>
</dbReference>
<keyword evidence="3 15" id="KW-0004">4Fe-4S</keyword>
<dbReference type="Pfam" id="PF00136">
    <property type="entry name" value="DNA_pol_B"/>
    <property type="match status" value="1"/>
</dbReference>
<keyword evidence="9 15" id="KW-0862">Zinc</keyword>
<evidence type="ECO:0000259" key="17">
    <source>
        <dbReference type="SMART" id="SM01159"/>
    </source>
</evidence>
<dbReference type="GO" id="GO:0000278">
    <property type="term" value="P:mitotic cell cycle"/>
    <property type="evidence" value="ECO:0007669"/>
    <property type="project" value="TreeGrafter"/>
</dbReference>
<dbReference type="Pfam" id="PF23250">
    <property type="entry name" value="zf_DPOE_2"/>
    <property type="match status" value="1"/>
</dbReference>
<dbReference type="GO" id="GO:0008622">
    <property type="term" value="C:epsilon DNA polymerase complex"/>
    <property type="evidence" value="ECO:0007669"/>
    <property type="project" value="InterPro"/>
</dbReference>
<gene>
    <name evidence="18" type="ORF">TTHERM_00112520</name>
</gene>
<dbReference type="Proteomes" id="UP000009168">
    <property type="component" value="Unassembled WGS sequence"/>
</dbReference>
<dbReference type="GO" id="GO:0006287">
    <property type="term" value="P:base-excision repair, gap-filling"/>
    <property type="evidence" value="ECO:0007669"/>
    <property type="project" value="TreeGrafter"/>
</dbReference>
<evidence type="ECO:0000256" key="13">
    <source>
        <dbReference type="ARBA" id="ARBA00023125"/>
    </source>
</evidence>
<comment type="catalytic activity">
    <reaction evidence="15">
        <text>DNA(n) + a 2'-deoxyribonucleoside 5'-triphosphate = DNA(n+1) + diphosphate</text>
        <dbReference type="Rhea" id="RHEA:22508"/>
        <dbReference type="Rhea" id="RHEA-COMP:17339"/>
        <dbReference type="Rhea" id="RHEA-COMP:17340"/>
        <dbReference type="ChEBI" id="CHEBI:33019"/>
        <dbReference type="ChEBI" id="CHEBI:61560"/>
        <dbReference type="ChEBI" id="CHEBI:173112"/>
        <dbReference type="EC" id="2.7.7.7"/>
    </reaction>
</comment>
<dbReference type="GO" id="GO:0008310">
    <property type="term" value="F:single-stranded DNA 3'-5' DNA exonuclease activity"/>
    <property type="evidence" value="ECO:0007669"/>
    <property type="project" value="TreeGrafter"/>
</dbReference>
<dbReference type="Pfam" id="PF22912">
    <property type="entry name" value="zf-DPOE"/>
    <property type="match status" value="1"/>
</dbReference>
<comment type="cofactor">
    <cofactor evidence="15">
        <name>[4Fe-4S] cluster</name>
        <dbReference type="ChEBI" id="CHEBI:49883"/>
    </cofactor>
</comment>
<evidence type="ECO:0000256" key="8">
    <source>
        <dbReference type="ARBA" id="ARBA00022771"/>
    </source>
</evidence>
<evidence type="ECO:0000256" key="14">
    <source>
        <dbReference type="ARBA" id="ARBA00023242"/>
    </source>
</evidence>
<evidence type="ECO:0000256" key="16">
    <source>
        <dbReference type="SAM" id="MobiDB-lite"/>
    </source>
</evidence>
<reference evidence="19" key="1">
    <citation type="journal article" date="2006" name="PLoS Biol.">
        <title>Macronuclear genome sequence of the ciliate Tetrahymena thermophila, a model eukaryote.</title>
        <authorList>
            <person name="Eisen J.A."/>
            <person name="Coyne R.S."/>
            <person name="Wu M."/>
            <person name="Wu D."/>
            <person name="Thiagarajan M."/>
            <person name="Wortman J.R."/>
            <person name="Badger J.H."/>
            <person name="Ren Q."/>
            <person name="Amedeo P."/>
            <person name="Jones K.M."/>
            <person name="Tallon L.J."/>
            <person name="Delcher A.L."/>
            <person name="Salzberg S.L."/>
            <person name="Silva J.C."/>
            <person name="Haas B.J."/>
            <person name="Majoros W.H."/>
            <person name="Farzad M."/>
            <person name="Carlton J.M."/>
            <person name="Smith R.K. Jr."/>
            <person name="Garg J."/>
            <person name="Pearlman R.E."/>
            <person name="Karrer K.M."/>
            <person name="Sun L."/>
            <person name="Manning G."/>
            <person name="Elde N.C."/>
            <person name="Turkewitz A.P."/>
            <person name="Asai D.J."/>
            <person name="Wilkes D.E."/>
            <person name="Wang Y."/>
            <person name="Cai H."/>
            <person name="Collins K."/>
            <person name="Stewart B.A."/>
            <person name="Lee S.R."/>
            <person name="Wilamowska K."/>
            <person name="Weinberg Z."/>
            <person name="Ruzzo W.L."/>
            <person name="Wloga D."/>
            <person name="Gaertig J."/>
            <person name="Frankel J."/>
            <person name="Tsao C.-C."/>
            <person name="Gorovsky M.A."/>
            <person name="Keeling P.J."/>
            <person name="Waller R.F."/>
            <person name="Patron N.J."/>
            <person name="Cherry J.M."/>
            <person name="Stover N.A."/>
            <person name="Krieger C.J."/>
            <person name="del Toro C."/>
            <person name="Ryder H.F."/>
            <person name="Williamson S.C."/>
            <person name="Barbeau R.A."/>
            <person name="Hamilton E.P."/>
            <person name="Orias E."/>
        </authorList>
    </citation>
    <scope>NUCLEOTIDE SEQUENCE [LARGE SCALE GENOMIC DNA]</scope>
    <source>
        <strain evidence="19">SB210</strain>
    </source>
</reference>
<dbReference type="Pfam" id="PF03104">
    <property type="entry name" value="DNA_pol_B_exo1"/>
    <property type="match status" value="1"/>
</dbReference>
<feature type="compositionally biased region" description="Low complexity" evidence="16">
    <location>
        <begin position="2009"/>
        <end position="2021"/>
    </location>
</feature>
<dbReference type="CDD" id="cd05779">
    <property type="entry name" value="DNA_polB_epsilon_exo"/>
    <property type="match status" value="1"/>
</dbReference>
<keyword evidence="19" id="KW-1185">Reference proteome</keyword>
<feature type="region of interest" description="Disordered" evidence="16">
    <location>
        <begin position="1997"/>
        <end position="2027"/>
    </location>
</feature>
<dbReference type="EMBL" id="GG662798">
    <property type="protein sequence ID" value="EAR90402.2"/>
    <property type="molecule type" value="Genomic_DNA"/>
</dbReference>
<dbReference type="InterPro" id="IPR023211">
    <property type="entry name" value="DNA_pol_palm_dom_sf"/>
</dbReference>
<dbReference type="FunFam" id="3.30.420.10:FF:000010">
    <property type="entry name" value="DNA polymerase epsilon catalytic subunit"/>
    <property type="match status" value="1"/>
</dbReference>
<evidence type="ECO:0000256" key="6">
    <source>
        <dbReference type="ARBA" id="ARBA00022705"/>
    </source>
</evidence>
<dbReference type="InterPro" id="IPR006134">
    <property type="entry name" value="DNA-dir_DNA_pol_B_multi_dom"/>
</dbReference>
<evidence type="ECO:0000256" key="2">
    <source>
        <dbReference type="ARBA" id="ARBA00005755"/>
    </source>
</evidence>
<evidence type="ECO:0000256" key="1">
    <source>
        <dbReference type="ARBA" id="ARBA00004123"/>
    </source>
</evidence>
<sequence>MQKGEKQRIQEIVDQKFGIETVKDGPDRLGFIANFKTASIVDEDMNERSVLQIYYVEDNGNWCKSTILYQPYFYVACERNLEKEIAFFLEKKFENKISKVEIVEKIDLEQINHLSGKKKKYIKISFKTIQDLLGVRGQLKPKIDKKKQQDQNSLSIYSNNFNGHMSSTITDFNKLDLLEYISDIREYDVPYHSRVCIDLNIRAGKWFKISFKDNLVDKIVCMEDIVERPDLKYLAFDIETSKAELRFPDAKTDCVMMISLMYEGDAYLIVNRDFCGQDVVGFDYAPTPEFECSITVYNEPNEKACIKKFFDIIVDYKAFIITSFNGDKFDWPFIHERCNQLGLSLEKEIGIHLEEGPEYFGRYLTHLDCLYWVIRDAYLPQGSHGLKAVTRSKLGYEPIEVDPEEMVPLARNNTQELAEYSVSDAVATYFIYKKHIHDFIFALCTIIPCYSDEVLRKGSGTLCENLLMTEAFNRNIIFPNKKMEEKEKMHKGHWLDSETYIGGKVECLKSGVFRSDIKSKFKFEKNAFQTLIDNIDKLLDFVVRIEQNKEVKDVDGYEQLRASVVQKLEFLRDVPNPNCHDAFPLIYHLDVAAMYPNIILTNRLQPVAIVNEQICSGCLFNSAQNECKRPLDWQWRGEYFPLNRNEFEKLKSDLEYERAANDQHQNNTEEFYKALKQRVKTYSQKTYKTIHVKETLTKQNTVCMRENSFYIDTVKAFRDRRYTFKHLVKVWKGKADEASKKGDAVGKKEANLMEALYESMQLAHKIILNSFYGYVMRKGARWYSMEMAAMVTHIGSSIISDAKAFVDCVGIPLELDTDGIWCLLPEGFPEDFFIKFKDGKKARMDYPCSILNYLVYEKYCNRQYQTLVDPANLKYQTNLEMSIFFELDGPYRAMIIPAAREEGKLLKKRYVVFNKSGKLTELKGFEIKRRGELNIIKIFQSEIFSQFLAGKDLKECYEACAKVAKKWLNLLKNRGEGLNNEELIDYIGESKVLSKELAEYGEQKGVGITCAKRLKELLGPDIVKGKSLCCNYVMSKKPQEASKAERAIPIQIFNSDPTIKKKFLRKWLKDNTLDDKQLEMREILDWDYYIERLSNTIQKIIIIPAATQGVFNILPDVSVPDWLTKQIKEQEDKFQQQKLQFKNFKIPSQQPQSIMQALHNQQQMKLVGMSEDQQKPTQKSSTNKAFTHTTKVVQKPKKFVNPYNMNTQFKDFLQAQKQHWIELKKYMQDFSYAQNISTLRQMFSNQDEFILKSDWHVLQIAPTDQLGVYKLWAFVIETKQIISVSVEIPRVIYVNSLVEYQADEQFKLVKKKLPREKRAYYLYEISKKEEEFHSQFKDFEYFLSNPEIENIYEYHQPLDFKFIVQIGNVVKINQKSIPRGTSYSNYVFKLEQFAGQFGDSKTYLEGMEISNSVIYIGELKMKDRKLWCILNAQISEYIFIMVHKTVDKNKYSKIIRESLPENLVNPQMKIQTYNFDVNDKAFIFIENYLQEIKSKKVHGIILFQTSYTLQNLRAQGIKSIFTEYPCAQLPHLKMDESLYSSLDWQQKGMRFLCQQIENVQQNLENAYRLTEYVQVPICNLNFENSFSQLTDIYFGRLLRNDNCISWYGSYINNKEQEYRQLIPSDFLRNEISFSGLYTSHTVEIDIGLLALNTIAHADELKNIDKEASKLIDYSRVNNKQNKNKKGVQYQQQDHEEIDELTQAKQSFKNLQQMVQYWIHDVQQFENPIADFFITNIHSWLTTKESKFYDPILSKMLQKLMKKIFQYFISKLRGLGAKIVHSTMNKIILDTGKNTLNEAKSYTQYILQTVLGQPLFKVLTLTPQRYFKILLFKDSHNYMALQEFDSSNEEKETGQPNQTQHSVISNWHISDFLPPKLKHYFQLVVLEYLYKITQQKAELATNPEYANTLVEEIESFCKKYISVNLSDKLLDAIPELETQYRRDRQQIEKLTQKQEEYIYLESQIIEQQKKLKKSQIENNYHQDFDMDADYYDQIQQEKEEQQYKKKIQNQKENNNNTKQSQKAMVNEEDDQYENQLVDYEEIENEQEDLDDFIVSQNEQEADNYYSEQEDGDDLNDSFVVDDVKDALYADIPATQDELSKLKRIMKRDQKKLDELNNLWSFPQLLGGRVKYDNSILEFVNFLMHVFSLDQNVKDELIQVKRDCLKFLKMNDFSNEAQFKEPCVIIKAADIVCKSCLQVCELDIFRDDWICQECRTPYDLHYLENKFIELIKNSLTFYQFQDIYCKKCKMIKEDLLSNLCKCSGSYFFQIDENILPIIGPDSKKIRRAFTELAQTNNFNTLLQMIQQTWII</sequence>
<dbReference type="GO" id="GO:0006297">
    <property type="term" value="P:nucleotide-excision repair, DNA gap filling"/>
    <property type="evidence" value="ECO:0007669"/>
    <property type="project" value="TreeGrafter"/>
</dbReference>
<keyword evidence="13 15" id="KW-0238">DNA-binding</keyword>
<dbReference type="Pfam" id="PF22634">
    <property type="entry name" value="POL2_thumb"/>
    <property type="match status" value="1"/>
</dbReference>
<dbReference type="InterPro" id="IPR006172">
    <property type="entry name" value="DNA-dir_DNA_pol_B"/>
</dbReference>
<dbReference type="HOGENOM" id="CLU_000556_0_1_1"/>
<evidence type="ECO:0000256" key="11">
    <source>
        <dbReference type="ARBA" id="ARBA00023004"/>
    </source>
</evidence>